<dbReference type="OrthoDB" id="3642826at2759"/>
<proteinExistence type="predicted"/>
<keyword evidence="3" id="KW-1185">Reference proteome</keyword>
<feature type="region of interest" description="Disordered" evidence="1">
    <location>
        <begin position="78"/>
        <end position="135"/>
    </location>
</feature>
<name>A0A9P4SHY5_9PEZI</name>
<evidence type="ECO:0000313" key="2">
    <source>
        <dbReference type="EMBL" id="KAF2843008.1"/>
    </source>
</evidence>
<reference evidence="2" key="1">
    <citation type="journal article" date="2020" name="Stud. Mycol.">
        <title>101 Dothideomycetes genomes: a test case for predicting lifestyles and emergence of pathogens.</title>
        <authorList>
            <person name="Haridas S."/>
            <person name="Albert R."/>
            <person name="Binder M."/>
            <person name="Bloem J."/>
            <person name="Labutti K."/>
            <person name="Salamov A."/>
            <person name="Andreopoulos B."/>
            <person name="Baker S."/>
            <person name="Barry K."/>
            <person name="Bills G."/>
            <person name="Bluhm B."/>
            <person name="Cannon C."/>
            <person name="Castanera R."/>
            <person name="Culley D."/>
            <person name="Daum C."/>
            <person name="Ezra D."/>
            <person name="Gonzalez J."/>
            <person name="Henrissat B."/>
            <person name="Kuo A."/>
            <person name="Liang C."/>
            <person name="Lipzen A."/>
            <person name="Lutzoni F."/>
            <person name="Magnuson J."/>
            <person name="Mondo S."/>
            <person name="Nolan M."/>
            <person name="Ohm R."/>
            <person name="Pangilinan J."/>
            <person name="Park H.-J."/>
            <person name="Ramirez L."/>
            <person name="Alfaro M."/>
            <person name="Sun H."/>
            <person name="Tritt A."/>
            <person name="Yoshinaga Y."/>
            <person name="Zwiers L.-H."/>
            <person name="Turgeon B."/>
            <person name="Goodwin S."/>
            <person name="Spatafora J."/>
            <person name="Crous P."/>
            <person name="Grigoriev I."/>
        </authorList>
    </citation>
    <scope>NUCLEOTIDE SEQUENCE</scope>
    <source>
        <strain evidence="2">CBS 101060</strain>
    </source>
</reference>
<protein>
    <submittedName>
        <fullName evidence="2">Uncharacterized protein</fullName>
    </submittedName>
</protein>
<feature type="compositionally biased region" description="Basic residues" evidence="1">
    <location>
        <begin position="80"/>
        <end position="98"/>
    </location>
</feature>
<comment type="caution">
    <text evidence="2">The sequence shown here is derived from an EMBL/GenBank/DDBJ whole genome shotgun (WGS) entry which is preliminary data.</text>
</comment>
<feature type="compositionally biased region" description="Low complexity" evidence="1">
    <location>
        <begin position="372"/>
        <end position="389"/>
    </location>
</feature>
<evidence type="ECO:0000256" key="1">
    <source>
        <dbReference type="SAM" id="MobiDB-lite"/>
    </source>
</evidence>
<sequence length="681" mass="71725">MPTVTPILPMSWSNSSTTVSTEPLTASSSILTSPPTITEIHSTVLVSISLPGTGSSIGTTFNATETTSINSTAVVTPSRTRTRTRTRTWSKTRTRTRSRTWTGAWNGTRTRTRTGLPGTRYEEPTSTETDEDDGMGGWMTIGAVHGEQTASILDLPTGWWDEEDGDDEEDGGGWWMTIAQAHSESEETIIDLPTPKPGFDPDRDCPWCVEHAEVSETLTGAPTATDIKPDILRTDTDLIQSHSTSIRMNNIPQSQIDPSRNSPTRIFTRPSVPLVNRPSARPLTRPTQPLTGGGRPVITVGSSTIPIRTVDVPRVESGATVTSRAFIIGSSTVSAGQTITINNTPVAVNVRPEATQIAVGGMTLPFFSPPRNGVSNVNNAGENAGENSVDNSGQNAGQNDDEDSGENDSEDASGNSGENANAHQSFHPITVSGQVLAETDSGGILIQGQTLTPGSVIAIDNNGAPLIISLDMSPDGVRELVFGGTSTITLPPTQTIPPNPLLSINGEIIAPNSQGRYIVDNQTLTPGGPPITVSGSVISLAPSATFVVVDGTTSKMILPTAAFVEAGEYVFTTTMPALLTMGDEVYTANSQGNFIIEGQTLRPGEVVTVDGTRVSLDSEATEVVVGTKAEELGVITTVVTVRGPRETGTKTKTGAAGKRYSVGWIRIWLGVVGASAILGLW</sequence>
<feature type="compositionally biased region" description="Low complexity" evidence="1">
    <location>
        <begin position="99"/>
        <end position="127"/>
    </location>
</feature>
<feature type="compositionally biased region" description="Acidic residues" evidence="1">
    <location>
        <begin position="399"/>
        <end position="411"/>
    </location>
</feature>
<dbReference type="EMBL" id="MU006089">
    <property type="protein sequence ID" value="KAF2843008.1"/>
    <property type="molecule type" value="Genomic_DNA"/>
</dbReference>
<evidence type="ECO:0000313" key="3">
    <source>
        <dbReference type="Proteomes" id="UP000799429"/>
    </source>
</evidence>
<organism evidence="2 3">
    <name type="scientific">Patellaria atrata CBS 101060</name>
    <dbReference type="NCBI Taxonomy" id="1346257"/>
    <lineage>
        <taxon>Eukaryota</taxon>
        <taxon>Fungi</taxon>
        <taxon>Dikarya</taxon>
        <taxon>Ascomycota</taxon>
        <taxon>Pezizomycotina</taxon>
        <taxon>Dothideomycetes</taxon>
        <taxon>Dothideomycetes incertae sedis</taxon>
        <taxon>Patellariales</taxon>
        <taxon>Patellariaceae</taxon>
        <taxon>Patellaria</taxon>
    </lineage>
</organism>
<gene>
    <name evidence="2" type="ORF">M501DRAFT_1012386</name>
</gene>
<feature type="region of interest" description="Disordered" evidence="1">
    <location>
        <begin position="367"/>
        <end position="423"/>
    </location>
</feature>
<feature type="region of interest" description="Disordered" evidence="1">
    <location>
        <begin position="251"/>
        <end position="296"/>
    </location>
</feature>
<dbReference type="AlphaFoldDB" id="A0A9P4SHY5"/>
<dbReference type="Proteomes" id="UP000799429">
    <property type="component" value="Unassembled WGS sequence"/>
</dbReference>
<feature type="compositionally biased region" description="Polar residues" evidence="1">
    <location>
        <begin position="251"/>
        <end position="265"/>
    </location>
</feature>
<accession>A0A9P4SHY5</accession>